<gene>
    <name evidence="9" type="ordered locus">Mlut_05760</name>
    <name evidence="10" type="ORF">NCTC2665_01598</name>
</gene>
<comment type="similarity">
    <text evidence="2">Belongs to the GMC oxidoreductase family.</text>
</comment>
<dbReference type="KEGG" id="mlu:Mlut_05760"/>
<proteinExistence type="inferred from homology"/>
<evidence type="ECO:0000256" key="3">
    <source>
        <dbReference type="ARBA" id="ARBA00022630"/>
    </source>
</evidence>
<dbReference type="RefSeq" id="WP_010079256.1">
    <property type="nucleotide sequence ID" value="NC_012803.1"/>
</dbReference>
<reference evidence="9" key="1">
    <citation type="submission" date="2009-05" db="EMBL/GenBank/DDBJ databases">
        <title>Complete sequence of Micrococcus luteus NCTC 2665.</title>
        <authorList>
            <consortium name="US DOE Joint Genome Institute"/>
            <person name="Lucas S."/>
            <person name="Copeland A."/>
            <person name="Lapidus A."/>
            <person name="Glavina del Rio T."/>
            <person name="Dalin E."/>
            <person name="Tice H."/>
            <person name="Bruce D."/>
            <person name="Goodwin L."/>
            <person name="Pitluck S."/>
            <person name="Lowry S."/>
            <person name="Larimer F."/>
            <person name="Land M."/>
            <person name="Hauser L."/>
            <person name="Kyrpides N."/>
            <person name="Lykidis A."/>
            <person name="Young M."/>
            <person name="Greenblatt C."/>
        </authorList>
    </citation>
    <scope>NUCLEOTIDE SEQUENCE</scope>
    <source>
        <strain evidence="9">NCTC 2665</strain>
    </source>
</reference>
<dbReference type="SUPFAM" id="SSF51905">
    <property type="entry name" value="FAD/NAD(P)-binding domain"/>
    <property type="match status" value="1"/>
</dbReference>
<dbReference type="PANTHER" id="PTHR42784">
    <property type="entry name" value="PYRANOSE 2-OXIDASE"/>
    <property type="match status" value="1"/>
</dbReference>
<dbReference type="Proteomes" id="UP000248985">
    <property type="component" value="Chromosome 1"/>
</dbReference>
<keyword evidence="5" id="KW-0560">Oxidoreductase</keyword>
<evidence type="ECO:0000256" key="5">
    <source>
        <dbReference type="ARBA" id="ARBA00023002"/>
    </source>
</evidence>
<evidence type="ECO:0000313" key="12">
    <source>
        <dbReference type="Proteomes" id="UP000248985"/>
    </source>
</evidence>
<dbReference type="HOGENOM" id="CLU_008878_4_1_11"/>
<evidence type="ECO:0000256" key="2">
    <source>
        <dbReference type="ARBA" id="ARBA00010790"/>
    </source>
</evidence>
<evidence type="ECO:0000259" key="8">
    <source>
        <dbReference type="Pfam" id="PF05199"/>
    </source>
</evidence>
<reference evidence="10 12" key="3">
    <citation type="submission" date="2018-06" db="EMBL/GenBank/DDBJ databases">
        <authorList>
            <consortium name="Pathogen Informatics"/>
            <person name="Doyle S."/>
        </authorList>
    </citation>
    <scope>NUCLEOTIDE SEQUENCE [LARGE SCALE GENOMIC DNA]</scope>
    <source>
        <strain evidence="10 12">NCTC2665</strain>
    </source>
</reference>
<dbReference type="eggNOG" id="COG2303">
    <property type="taxonomic scope" value="Bacteria"/>
</dbReference>
<organism evidence="9 11">
    <name type="scientific">Micrococcus luteus (strain ATCC 4698 / DSM 20030 / JCM 1464 / CCM 169 / CCUG 5858 / IAM 1056 / NBRC 3333 / NCIMB 9278 / NCTC 2665 / VKM Ac-2230)</name>
    <name type="common">Micrococcus lysodeikticus</name>
    <dbReference type="NCBI Taxonomy" id="465515"/>
    <lineage>
        <taxon>Bacteria</taxon>
        <taxon>Bacillati</taxon>
        <taxon>Actinomycetota</taxon>
        <taxon>Actinomycetes</taxon>
        <taxon>Micrococcales</taxon>
        <taxon>Micrococcaceae</taxon>
        <taxon>Micrococcus</taxon>
    </lineage>
</organism>
<evidence type="ECO:0000313" key="9">
    <source>
        <dbReference type="EMBL" id="ACS30113.1"/>
    </source>
</evidence>
<feature type="domain" description="Glucose-methanol-choline oxidoreductase C-terminal" evidence="8">
    <location>
        <begin position="415"/>
        <end position="539"/>
    </location>
</feature>
<dbReference type="STRING" id="465515.Mlut_05760"/>
<keyword evidence="11" id="KW-1185">Reference proteome</keyword>
<keyword evidence="3" id="KW-0285">Flavoprotein</keyword>
<dbReference type="Gene3D" id="3.50.50.60">
    <property type="entry name" value="FAD/NAD(P)-binding domain"/>
    <property type="match status" value="2"/>
</dbReference>
<feature type="compositionally biased region" description="Basic and acidic residues" evidence="6">
    <location>
        <begin position="61"/>
        <end position="76"/>
    </location>
</feature>
<dbReference type="Proteomes" id="UP000000738">
    <property type="component" value="Chromosome"/>
</dbReference>
<accession>C5C9G1</accession>
<dbReference type="InterPro" id="IPR051473">
    <property type="entry name" value="P2Ox-like"/>
</dbReference>
<keyword evidence="4" id="KW-0274">FAD</keyword>
<feature type="domain" description="Glucose-methanol-choline oxidoreductase N-terminal" evidence="7">
    <location>
        <begin position="181"/>
        <end position="262"/>
    </location>
</feature>
<comment type="cofactor">
    <cofactor evidence="1">
        <name>FAD</name>
        <dbReference type="ChEBI" id="CHEBI:57692"/>
    </cofactor>
</comment>
<reference evidence="11" key="2">
    <citation type="journal article" date="2010" name="J. Bacteriol.">
        <title>Genome sequence of the Fleming strain of Micrococcus luteus, a simple free-living actinobacterium.</title>
        <authorList>
            <person name="Young M."/>
            <person name="Artsatbanov V."/>
            <person name="Beller H.R."/>
            <person name="Chandra G."/>
            <person name="Chater K.F."/>
            <person name="Dover L.G."/>
            <person name="Goh E.B."/>
            <person name="Kahan T."/>
            <person name="Kaprelyants A.S."/>
            <person name="Kyrpides N."/>
            <person name="Lapidus A."/>
            <person name="Lowry S.R."/>
            <person name="Lykidis A."/>
            <person name="Mahillon J."/>
            <person name="Markowitz V."/>
            <person name="Mavromatis K."/>
            <person name="Mukamolova G.V."/>
            <person name="Oren A."/>
            <person name="Rokem J.S."/>
            <person name="Smith M.C."/>
            <person name="Young D.I."/>
            <person name="Greenblatt C.L."/>
        </authorList>
    </citation>
    <scope>NUCLEOTIDE SEQUENCE [LARGE SCALE GENOMIC DNA]</scope>
    <source>
        <strain evidence="11">ATCC 4698 / DSM 20030 / JCM 1464 / NBRC 3333 / NCIMB 9278 / NCTC 2665 / VKM Ac-2230</strain>
    </source>
</reference>
<dbReference type="SUPFAM" id="SSF54373">
    <property type="entry name" value="FAD-linked reductases, C-terminal domain"/>
    <property type="match status" value="1"/>
</dbReference>
<feature type="region of interest" description="Disordered" evidence="6">
    <location>
        <begin position="61"/>
        <end position="88"/>
    </location>
</feature>
<evidence type="ECO:0000259" key="7">
    <source>
        <dbReference type="Pfam" id="PF00732"/>
    </source>
</evidence>
<dbReference type="PRINTS" id="PR00420">
    <property type="entry name" value="RNGMNOXGNASE"/>
</dbReference>
<dbReference type="GO" id="GO:0050660">
    <property type="term" value="F:flavin adenine dinucleotide binding"/>
    <property type="evidence" value="ECO:0007669"/>
    <property type="project" value="InterPro"/>
</dbReference>
<evidence type="ECO:0000313" key="10">
    <source>
        <dbReference type="EMBL" id="SQG49067.1"/>
    </source>
</evidence>
<dbReference type="EnsemblBacteria" id="ACS30113">
    <property type="protein sequence ID" value="ACS30113"/>
    <property type="gene ID" value="Mlut_05760"/>
</dbReference>
<evidence type="ECO:0000256" key="4">
    <source>
        <dbReference type="ARBA" id="ARBA00022827"/>
    </source>
</evidence>
<dbReference type="EMBL" id="LS483396">
    <property type="protein sequence ID" value="SQG49067.1"/>
    <property type="molecule type" value="Genomic_DNA"/>
</dbReference>
<evidence type="ECO:0000313" key="11">
    <source>
        <dbReference type="Proteomes" id="UP000000738"/>
    </source>
</evidence>
<dbReference type="GO" id="GO:0016614">
    <property type="term" value="F:oxidoreductase activity, acting on CH-OH group of donors"/>
    <property type="evidence" value="ECO:0007669"/>
    <property type="project" value="InterPro"/>
</dbReference>
<dbReference type="GeneID" id="93344751"/>
<name>C5C9G1_MICLC</name>
<dbReference type="AlphaFoldDB" id="C5C9G1"/>
<dbReference type="InterPro" id="IPR007867">
    <property type="entry name" value="GMC_OxRtase_C"/>
</dbReference>
<evidence type="ECO:0000256" key="1">
    <source>
        <dbReference type="ARBA" id="ARBA00001974"/>
    </source>
</evidence>
<dbReference type="PATRIC" id="fig|465515.4.peg.545"/>
<dbReference type="Pfam" id="PF05199">
    <property type="entry name" value="GMC_oxred_C"/>
    <property type="match status" value="1"/>
</dbReference>
<dbReference type="EMBL" id="CP001628">
    <property type="protein sequence ID" value="ACS30113.1"/>
    <property type="molecule type" value="Genomic_DNA"/>
</dbReference>
<dbReference type="InterPro" id="IPR036188">
    <property type="entry name" value="FAD/NAD-bd_sf"/>
</dbReference>
<protein>
    <submittedName>
        <fullName evidence="9 10">Choline dehydrogenase</fullName>
    </submittedName>
</protein>
<dbReference type="Pfam" id="PF00732">
    <property type="entry name" value="GMC_oxred_N"/>
    <property type="match status" value="1"/>
</dbReference>
<dbReference type="PANTHER" id="PTHR42784:SF1">
    <property type="entry name" value="PYRANOSE 2-OXIDASE"/>
    <property type="match status" value="1"/>
</dbReference>
<sequence length="571" mass="62810">MSTLDARTLPVGAHLSADVVVIGTGPSGMTVARELADTGRDILLLEGGSLDVDAELQDTLKGDAHSQRAEPLEKARQKGLGGASHQWGGRTAPFSPLDFEARPGLGIPEPWSFSRQDLEPYYRRAAQALDLRRYEWDAATALPGDPEHLLGRGQDIVEDTGLWRFSPPVRFGDVYRRELDHRANLRLLHHANVVRLVAEERADAGDAEVTQVVAASAPGRTFTVTGRIVVVAAGGLESARLLLHSEVGTAHDQVGRNYMIHPIAEVGELQLSDPHSADTATRYVKSHDGVWVRRLLTLTERVRREQDLLHMGYAIWYEDPMDPSHGDPLLSAYVLARKALIQLDGFKSAGMHRRFAAAGGTAQHVRNVALGAPQLAAFAYTWARDRWADPRTLPAFTRRSKQGRYRIRFDAEQSPSPENRVTLSRDERDAFGVPRLHVAHRVGDTDRENYHRSLTLLAEGFARSGFGTYTPPSLDHLLSLELTDATHQMGLVRTGTRPETSVVDPDLRVWGTRNLYISSTGVFPTASHAGPTMTAVAVATRLADHLRRRLVAGTGAVIDHTRPRREEGPAS</sequence>
<dbReference type="InterPro" id="IPR000172">
    <property type="entry name" value="GMC_OxRdtase_N"/>
</dbReference>
<evidence type="ECO:0000256" key="6">
    <source>
        <dbReference type="SAM" id="MobiDB-lite"/>
    </source>
</evidence>